<evidence type="ECO:0000259" key="10">
    <source>
        <dbReference type="PROSITE" id="PS50157"/>
    </source>
</evidence>
<gene>
    <name evidence="11" type="ORF">K2173_021548</name>
</gene>
<proteinExistence type="predicted"/>
<keyword evidence="2" id="KW-0479">Metal-binding</keyword>
<dbReference type="GO" id="GO:0008270">
    <property type="term" value="F:zinc ion binding"/>
    <property type="evidence" value="ECO:0007669"/>
    <property type="project" value="UniProtKB-KW"/>
</dbReference>
<dbReference type="SUPFAM" id="SSF57667">
    <property type="entry name" value="beta-beta-alpha zinc fingers"/>
    <property type="match status" value="1"/>
</dbReference>
<dbReference type="InterPro" id="IPR013087">
    <property type="entry name" value="Znf_C2H2_type"/>
</dbReference>
<dbReference type="PANTHER" id="PTHR45801">
    <property type="entry name" value="OS07G0101800 PROTEIN"/>
    <property type="match status" value="1"/>
</dbReference>
<dbReference type="Gene3D" id="3.30.160.60">
    <property type="entry name" value="Classic Zinc Finger"/>
    <property type="match status" value="1"/>
</dbReference>
<dbReference type="PROSITE" id="PS50157">
    <property type="entry name" value="ZINC_FINGER_C2H2_2"/>
    <property type="match status" value="1"/>
</dbReference>
<comment type="caution">
    <text evidence="11">The sequence shown here is derived from an EMBL/GenBank/DDBJ whole genome shotgun (WGS) entry which is preliminary data.</text>
</comment>
<evidence type="ECO:0000256" key="5">
    <source>
        <dbReference type="ARBA" id="ARBA00023015"/>
    </source>
</evidence>
<keyword evidence="7" id="KW-0539">Nucleus</keyword>
<evidence type="ECO:0000256" key="7">
    <source>
        <dbReference type="ARBA" id="ARBA00023242"/>
    </source>
</evidence>
<comment type="subcellular location">
    <subcellularLocation>
        <location evidence="1">Nucleus</location>
    </subcellularLocation>
</comment>
<sequence length="186" mass="21156">MEARKQVNPETSSDENDFQEQTKEDKGTNSTATKRSYECTFCKRGFTNAQALGGHMNIHRKDRAKDKHPLGFLAPTKVINNEEYINPSYLPAISSEYGRYYPIFEPQRTHHSYYQQFGSNPRQQPGYDHGNDFHVRSPQPLSVKEDLWGANLSLQIGNAATENSQLNPGISTEDELDLELRLGHDP</sequence>
<dbReference type="PANTHER" id="PTHR45801:SF117">
    <property type="entry name" value="OS07G0417400 PROTEIN"/>
    <property type="match status" value="1"/>
</dbReference>
<evidence type="ECO:0000313" key="11">
    <source>
        <dbReference type="EMBL" id="KAJ8768395.1"/>
    </source>
</evidence>
<organism evidence="11 12">
    <name type="scientific">Erythroxylum novogranatense</name>
    <dbReference type="NCBI Taxonomy" id="1862640"/>
    <lineage>
        <taxon>Eukaryota</taxon>
        <taxon>Viridiplantae</taxon>
        <taxon>Streptophyta</taxon>
        <taxon>Embryophyta</taxon>
        <taxon>Tracheophyta</taxon>
        <taxon>Spermatophyta</taxon>
        <taxon>Magnoliopsida</taxon>
        <taxon>eudicotyledons</taxon>
        <taxon>Gunneridae</taxon>
        <taxon>Pentapetalae</taxon>
        <taxon>rosids</taxon>
        <taxon>fabids</taxon>
        <taxon>Malpighiales</taxon>
        <taxon>Erythroxylaceae</taxon>
        <taxon>Erythroxylum</taxon>
    </lineage>
</organism>
<dbReference type="Pfam" id="PF13912">
    <property type="entry name" value="zf-C2H2_6"/>
    <property type="match status" value="1"/>
</dbReference>
<keyword evidence="3 8" id="KW-0863">Zinc-finger</keyword>
<keyword evidence="5" id="KW-0805">Transcription regulation</keyword>
<evidence type="ECO:0000256" key="4">
    <source>
        <dbReference type="ARBA" id="ARBA00022833"/>
    </source>
</evidence>
<evidence type="ECO:0000256" key="8">
    <source>
        <dbReference type="PROSITE-ProRule" id="PRU00042"/>
    </source>
</evidence>
<dbReference type="GO" id="GO:0005634">
    <property type="term" value="C:nucleus"/>
    <property type="evidence" value="ECO:0007669"/>
    <property type="project" value="UniProtKB-SubCell"/>
</dbReference>
<evidence type="ECO:0000313" key="12">
    <source>
        <dbReference type="Proteomes" id="UP001159364"/>
    </source>
</evidence>
<accession>A0AAV8TQ63</accession>
<feature type="domain" description="C2H2-type" evidence="10">
    <location>
        <begin position="37"/>
        <end position="64"/>
    </location>
</feature>
<dbReference type="Proteomes" id="UP001159364">
    <property type="component" value="Linkage Group LG04"/>
</dbReference>
<evidence type="ECO:0000256" key="1">
    <source>
        <dbReference type="ARBA" id="ARBA00004123"/>
    </source>
</evidence>
<keyword evidence="6" id="KW-0804">Transcription</keyword>
<reference evidence="11 12" key="1">
    <citation type="submission" date="2021-09" db="EMBL/GenBank/DDBJ databases">
        <title>Genomic insights and catalytic innovation underlie evolution of tropane alkaloids biosynthesis.</title>
        <authorList>
            <person name="Wang Y.-J."/>
            <person name="Tian T."/>
            <person name="Huang J.-P."/>
            <person name="Huang S.-X."/>
        </authorList>
    </citation>
    <scope>NUCLEOTIDE SEQUENCE [LARGE SCALE GENOMIC DNA]</scope>
    <source>
        <strain evidence="11">KIB-2018</strain>
        <tissue evidence="11">Leaf</tissue>
    </source>
</reference>
<feature type="region of interest" description="Disordered" evidence="9">
    <location>
        <begin position="1"/>
        <end position="34"/>
    </location>
</feature>
<dbReference type="InterPro" id="IPR036236">
    <property type="entry name" value="Znf_C2H2_sf"/>
</dbReference>
<evidence type="ECO:0000256" key="2">
    <source>
        <dbReference type="ARBA" id="ARBA00022723"/>
    </source>
</evidence>
<keyword evidence="12" id="KW-1185">Reference proteome</keyword>
<dbReference type="InterPro" id="IPR052426">
    <property type="entry name" value="Plant_dev_regulator"/>
</dbReference>
<keyword evidence="4" id="KW-0862">Zinc</keyword>
<protein>
    <recommendedName>
        <fullName evidence="10">C2H2-type domain-containing protein</fullName>
    </recommendedName>
</protein>
<dbReference type="AlphaFoldDB" id="A0AAV8TQ63"/>
<dbReference type="EMBL" id="JAIWQS010000004">
    <property type="protein sequence ID" value="KAJ8768395.1"/>
    <property type="molecule type" value="Genomic_DNA"/>
</dbReference>
<dbReference type="SMART" id="SM00355">
    <property type="entry name" value="ZnF_C2H2"/>
    <property type="match status" value="1"/>
</dbReference>
<evidence type="ECO:0000256" key="9">
    <source>
        <dbReference type="SAM" id="MobiDB-lite"/>
    </source>
</evidence>
<name>A0AAV8TQ63_9ROSI</name>
<dbReference type="PROSITE" id="PS00028">
    <property type="entry name" value="ZINC_FINGER_C2H2_1"/>
    <property type="match status" value="1"/>
</dbReference>
<evidence type="ECO:0000256" key="3">
    <source>
        <dbReference type="ARBA" id="ARBA00022771"/>
    </source>
</evidence>
<evidence type="ECO:0000256" key="6">
    <source>
        <dbReference type="ARBA" id="ARBA00023163"/>
    </source>
</evidence>